<dbReference type="SUPFAM" id="SSF53955">
    <property type="entry name" value="Lysozyme-like"/>
    <property type="match status" value="1"/>
</dbReference>
<dbReference type="PANTHER" id="PTHR32282:SF27">
    <property type="entry name" value="PENICILLIN-BINDING PROTEIN 1A"/>
    <property type="match status" value="1"/>
</dbReference>
<keyword evidence="11" id="KW-0328">Glycosyltransferase</keyword>
<evidence type="ECO:0000259" key="29">
    <source>
        <dbReference type="Pfam" id="PF17092"/>
    </source>
</evidence>
<feature type="domain" description="Penicillin-binding protein transpeptidase" evidence="27">
    <location>
        <begin position="427"/>
        <end position="677"/>
    </location>
</feature>
<keyword evidence="12" id="KW-0808">Transferase</keyword>
<comment type="pathway">
    <text evidence="26">Glycan biosynthesis.</text>
</comment>
<evidence type="ECO:0000256" key="19">
    <source>
        <dbReference type="ARBA" id="ARBA00023136"/>
    </source>
</evidence>
<evidence type="ECO:0000256" key="3">
    <source>
        <dbReference type="ARBA" id="ARBA00007090"/>
    </source>
</evidence>
<dbReference type="GO" id="GO:0030288">
    <property type="term" value="C:outer membrane-bounded periplasmic space"/>
    <property type="evidence" value="ECO:0007669"/>
    <property type="project" value="TreeGrafter"/>
</dbReference>
<evidence type="ECO:0000256" key="17">
    <source>
        <dbReference type="ARBA" id="ARBA00022984"/>
    </source>
</evidence>
<dbReference type="Pfam" id="PF17092">
    <property type="entry name" value="PCB_OB"/>
    <property type="match status" value="1"/>
</dbReference>
<evidence type="ECO:0000256" key="26">
    <source>
        <dbReference type="ARBA" id="ARBA00060592"/>
    </source>
</evidence>
<organism evidence="30 31">
    <name type="scientific">Polynucleobacter kasalickyi</name>
    <dbReference type="NCBI Taxonomy" id="1938817"/>
    <lineage>
        <taxon>Bacteria</taxon>
        <taxon>Pseudomonadati</taxon>
        <taxon>Pseudomonadota</taxon>
        <taxon>Betaproteobacteria</taxon>
        <taxon>Burkholderiales</taxon>
        <taxon>Burkholderiaceae</taxon>
        <taxon>Polynucleobacter</taxon>
    </lineage>
</organism>
<evidence type="ECO:0000256" key="25">
    <source>
        <dbReference type="ARBA" id="ARBA00049902"/>
    </source>
</evidence>
<keyword evidence="20" id="KW-0046">Antibiotic resistance</keyword>
<dbReference type="GO" id="GO:0009002">
    <property type="term" value="F:serine-type D-Ala-D-Ala carboxypeptidase activity"/>
    <property type="evidence" value="ECO:0007669"/>
    <property type="project" value="UniProtKB-EC"/>
</dbReference>
<reference evidence="30 31" key="1">
    <citation type="submission" date="2017-04" db="EMBL/GenBank/DDBJ databases">
        <authorList>
            <person name="Afonso C.L."/>
            <person name="Miller P.J."/>
            <person name="Scott M.A."/>
            <person name="Spackman E."/>
            <person name="Goraichik I."/>
            <person name="Dimitrov K.M."/>
            <person name="Suarez D.L."/>
            <person name="Swayne D.E."/>
        </authorList>
    </citation>
    <scope>NUCLEOTIDE SEQUENCE [LARGE SCALE GENOMIC DNA]</scope>
    <source>
        <strain evidence="30 31">VK13</strain>
    </source>
</reference>
<dbReference type="GO" id="GO:0008955">
    <property type="term" value="F:peptidoglycan glycosyltransferase activity"/>
    <property type="evidence" value="ECO:0007669"/>
    <property type="project" value="UniProtKB-EC"/>
</dbReference>
<evidence type="ECO:0000256" key="16">
    <source>
        <dbReference type="ARBA" id="ARBA00022968"/>
    </source>
</evidence>
<comment type="similarity">
    <text evidence="4">In the N-terminal section; belongs to the glycosyltransferase 51 family.</text>
</comment>
<accession>A0A1W2C0A0</accession>
<name>A0A1W2C0A0_9BURK</name>
<evidence type="ECO:0000259" key="27">
    <source>
        <dbReference type="Pfam" id="PF00905"/>
    </source>
</evidence>
<keyword evidence="31" id="KW-1185">Reference proteome</keyword>
<evidence type="ECO:0000256" key="12">
    <source>
        <dbReference type="ARBA" id="ARBA00022679"/>
    </source>
</evidence>
<keyword evidence="21" id="KW-0511">Multifunctional enzyme</keyword>
<dbReference type="InterPro" id="IPR050396">
    <property type="entry name" value="Glycosyltr_51/Transpeptidase"/>
</dbReference>
<keyword evidence="14" id="KW-0378">Hydrolase</keyword>
<dbReference type="GO" id="GO:0006508">
    <property type="term" value="P:proteolysis"/>
    <property type="evidence" value="ECO:0007669"/>
    <property type="project" value="UniProtKB-KW"/>
</dbReference>
<evidence type="ECO:0000256" key="23">
    <source>
        <dbReference type="ARBA" id="ARBA00034000"/>
    </source>
</evidence>
<dbReference type="GO" id="GO:0008658">
    <property type="term" value="F:penicillin binding"/>
    <property type="evidence" value="ECO:0007669"/>
    <property type="project" value="InterPro"/>
</dbReference>
<evidence type="ECO:0000256" key="24">
    <source>
        <dbReference type="ARBA" id="ARBA00044770"/>
    </source>
</evidence>
<evidence type="ECO:0000256" key="10">
    <source>
        <dbReference type="ARBA" id="ARBA00022670"/>
    </source>
</evidence>
<dbReference type="EC" id="3.4.16.4" evidence="5"/>
<dbReference type="RefSeq" id="WP_084285619.1">
    <property type="nucleotide sequence ID" value="NZ_FWXJ01000017.1"/>
</dbReference>
<evidence type="ECO:0000256" key="6">
    <source>
        <dbReference type="ARBA" id="ARBA00018638"/>
    </source>
</evidence>
<dbReference type="EC" id="2.4.99.28" evidence="24"/>
<dbReference type="Proteomes" id="UP000192708">
    <property type="component" value="Unassembled WGS sequence"/>
</dbReference>
<protein>
    <recommendedName>
        <fullName evidence="6">Penicillin-binding protein 1A</fullName>
        <ecNumber evidence="24">2.4.99.28</ecNumber>
        <ecNumber evidence="5">3.4.16.4</ecNumber>
    </recommendedName>
</protein>
<evidence type="ECO:0000256" key="2">
    <source>
        <dbReference type="ARBA" id="ARBA00004752"/>
    </source>
</evidence>
<keyword evidence="17" id="KW-0573">Peptidoglycan synthesis</keyword>
<dbReference type="GO" id="GO:0005886">
    <property type="term" value="C:plasma membrane"/>
    <property type="evidence" value="ECO:0007669"/>
    <property type="project" value="UniProtKB-SubCell"/>
</dbReference>
<dbReference type="GO" id="GO:0071555">
    <property type="term" value="P:cell wall organization"/>
    <property type="evidence" value="ECO:0007669"/>
    <property type="project" value="UniProtKB-KW"/>
</dbReference>
<dbReference type="GO" id="GO:0009252">
    <property type="term" value="P:peptidoglycan biosynthetic process"/>
    <property type="evidence" value="ECO:0007669"/>
    <property type="project" value="UniProtKB-UniPathway"/>
</dbReference>
<evidence type="ECO:0000259" key="28">
    <source>
        <dbReference type="Pfam" id="PF00912"/>
    </source>
</evidence>
<dbReference type="Pfam" id="PF00905">
    <property type="entry name" value="Transpeptidase"/>
    <property type="match status" value="1"/>
</dbReference>
<dbReference type="Pfam" id="PF00912">
    <property type="entry name" value="Transgly"/>
    <property type="match status" value="1"/>
</dbReference>
<comment type="catalytic activity">
    <reaction evidence="25">
        <text>[GlcNAc-(1-&gt;4)-Mur2Ac(oyl-L-Ala-gamma-D-Glu-L-Lys-D-Ala-D-Ala)](n)-di-trans,octa-cis-undecaprenyl diphosphate + beta-D-GlcNAc-(1-&gt;4)-Mur2Ac(oyl-L-Ala-gamma-D-Glu-L-Lys-D-Ala-D-Ala)-di-trans,octa-cis-undecaprenyl diphosphate = [GlcNAc-(1-&gt;4)-Mur2Ac(oyl-L-Ala-gamma-D-Glu-L-Lys-D-Ala-D-Ala)](n+1)-di-trans,octa-cis-undecaprenyl diphosphate + di-trans,octa-cis-undecaprenyl diphosphate + H(+)</text>
        <dbReference type="Rhea" id="RHEA:23708"/>
        <dbReference type="Rhea" id="RHEA-COMP:9602"/>
        <dbReference type="Rhea" id="RHEA-COMP:9603"/>
        <dbReference type="ChEBI" id="CHEBI:15378"/>
        <dbReference type="ChEBI" id="CHEBI:58405"/>
        <dbReference type="ChEBI" id="CHEBI:60033"/>
        <dbReference type="ChEBI" id="CHEBI:78435"/>
        <dbReference type="EC" id="2.4.99.28"/>
    </reaction>
</comment>
<dbReference type="NCBIfam" id="TIGR02074">
    <property type="entry name" value="PBP_1a_fam"/>
    <property type="match status" value="1"/>
</dbReference>
<evidence type="ECO:0000256" key="21">
    <source>
        <dbReference type="ARBA" id="ARBA00023268"/>
    </source>
</evidence>
<keyword evidence="18" id="KW-1133">Transmembrane helix</keyword>
<dbReference type="InterPro" id="IPR023346">
    <property type="entry name" value="Lysozyme-like_dom_sf"/>
</dbReference>
<dbReference type="GO" id="GO:0008360">
    <property type="term" value="P:regulation of cell shape"/>
    <property type="evidence" value="ECO:0007669"/>
    <property type="project" value="UniProtKB-KW"/>
</dbReference>
<evidence type="ECO:0000313" key="30">
    <source>
        <dbReference type="EMBL" id="SMC78506.1"/>
    </source>
</evidence>
<feature type="domain" description="Glycosyl transferase family 51" evidence="28">
    <location>
        <begin position="58"/>
        <end position="229"/>
    </location>
</feature>
<evidence type="ECO:0000256" key="8">
    <source>
        <dbReference type="ARBA" id="ARBA00022519"/>
    </source>
</evidence>
<feature type="domain" description="Penicillin-binding protein OB-like" evidence="29">
    <location>
        <begin position="316"/>
        <end position="423"/>
    </location>
</feature>
<evidence type="ECO:0000256" key="22">
    <source>
        <dbReference type="ARBA" id="ARBA00023316"/>
    </source>
</evidence>
<comment type="subcellular location">
    <subcellularLocation>
        <location evidence="1">Cell inner membrane</location>
        <topology evidence="1">Single-pass type II membrane protein</topology>
    </subcellularLocation>
</comment>
<evidence type="ECO:0000256" key="9">
    <source>
        <dbReference type="ARBA" id="ARBA00022645"/>
    </source>
</evidence>
<dbReference type="OrthoDB" id="9766909at2"/>
<dbReference type="Gene3D" id="1.10.3810.10">
    <property type="entry name" value="Biosynthetic peptidoglycan transglycosylase-like"/>
    <property type="match status" value="1"/>
</dbReference>
<dbReference type="PANTHER" id="PTHR32282">
    <property type="entry name" value="BINDING PROTEIN TRANSPEPTIDASE, PUTATIVE-RELATED"/>
    <property type="match status" value="1"/>
</dbReference>
<keyword evidence="10" id="KW-0645">Protease</keyword>
<sequence>MKKLLIIFAALGLSGLIAAGLLGAYAVLIATPHLPSLEVVKDYRPKVPLRIFTNEGILIGEFGEERRNLTPINNFPMALKNAVIAIEDDRFYEHSGVDLQGFARALVANLSGRFNQGASTITMQVARNFFLSNEKKLSRKLYEILLAFKIEQNLSKDQILELYMNQIYLGQRSYGFASAARIYFGKNVADLTIAESAMLAGLPKAPSAYNPVVNFRRAKIRQEYILQRMRDLKYISPEQYATAMLEELFVRGLGREFELHAEFVSENARQLLIAMYGENVYQQGLNVYTTIKKVDQEASYSSLRKGIMDYDFKHGYRGPEGFVTVPNVAIDSKEMKRALDDALMDHPSSDEILAGVVLKSSINEVKVFISTGEVVVMQGEAVKFAKDALSPSAQPKMKISVGSIVRVMPKVGGGWQITQLPEVEGALISVDTNSGAILSMTGGFDFKRNQFNHAMMAERQPGSSFKPFLYAAGIEKGIMPRTIVNDGPLSFSGVETGGKAWEPKNYDGKMEGLMSVRTALAKSKNLVSVRIMRAIGPHYVQDFIQRFGFEPEKNPPYLTLALGAGSATPLQMSLGYSVFANGGYEIQPYLIDRIVDAKGNVLFQSSPNTVEEGAKRVLDARTAFVLDSLLQEVTKSGTAASARGRLKRSDIAGKTGTTNDSHDAWFAGYNPKVAAVVWVGFDKPRSLGATETGGGLALPIWINYMARALQGLPENSREIPSGVVLEDGDWVIPEFKEHAKYSNLTD</sequence>
<evidence type="ECO:0000256" key="18">
    <source>
        <dbReference type="ARBA" id="ARBA00022989"/>
    </source>
</evidence>
<keyword evidence="22" id="KW-0961">Cell wall biogenesis/degradation</keyword>
<evidence type="ECO:0000256" key="14">
    <source>
        <dbReference type="ARBA" id="ARBA00022801"/>
    </source>
</evidence>
<proteinExistence type="inferred from homology"/>
<keyword evidence="8" id="KW-0997">Cell inner membrane</keyword>
<dbReference type="AlphaFoldDB" id="A0A1W2C0A0"/>
<keyword evidence="16" id="KW-0735">Signal-anchor</keyword>
<keyword evidence="13" id="KW-0812">Transmembrane</keyword>
<comment type="catalytic activity">
    <reaction evidence="23">
        <text>Preferential cleavage: (Ac)2-L-Lys-D-Ala-|-D-Ala. Also transpeptidation of peptidyl-alanyl moieties that are N-acyl substituents of D-alanine.</text>
        <dbReference type="EC" id="3.4.16.4"/>
    </reaction>
</comment>
<comment type="pathway">
    <text evidence="2">Cell wall biogenesis; peptidoglycan biosynthesis.</text>
</comment>
<evidence type="ECO:0000256" key="7">
    <source>
        <dbReference type="ARBA" id="ARBA00022475"/>
    </source>
</evidence>
<gene>
    <name evidence="30" type="ORF">SAMN06296008_11743</name>
</gene>
<dbReference type="InterPro" id="IPR036950">
    <property type="entry name" value="PBP_transglycosylase"/>
</dbReference>
<keyword evidence="7" id="KW-1003">Cell membrane</keyword>
<evidence type="ECO:0000256" key="13">
    <source>
        <dbReference type="ARBA" id="ARBA00022692"/>
    </source>
</evidence>
<evidence type="ECO:0000256" key="15">
    <source>
        <dbReference type="ARBA" id="ARBA00022960"/>
    </source>
</evidence>
<keyword evidence="15" id="KW-0133">Cell shape</keyword>
<keyword evidence="9" id="KW-0121">Carboxypeptidase</keyword>
<evidence type="ECO:0000313" key="31">
    <source>
        <dbReference type="Proteomes" id="UP000192708"/>
    </source>
</evidence>
<keyword evidence="19" id="KW-0472">Membrane</keyword>
<evidence type="ECO:0000256" key="4">
    <source>
        <dbReference type="ARBA" id="ARBA00007739"/>
    </source>
</evidence>
<evidence type="ECO:0000256" key="5">
    <source>
        <dbReference type="ARBA" id="ARBA00012448"/>
    </source>
</evidence>
<dbReference type="SUPFAM" id="SSF56601">
    <property type="entry name" value="beta-lactamase/transpeptidase-like"/>
    <property type="match status" value="1"/>
</dbReference>
<dbReference type="Gene3D" id="2.40.50.140">
    <property type="entry name" value="Nucleic acid-binding proteins"/>
    <property type="match status" value="1"/>
</dbReference>
<dbReference type="InterPro" id="IPR001264">
    <property type="entry name" value="Glyco_trans_51"/>
</dbReference>
<evidence type="ECO:0000256" key="1">
    <source>
        <dbReference type="ARBA" id="ARBA00004249"/>
    </source>
</evidence>
<dbReference type="InterPro" id="IPR012340">
    <property type="entry name" value="NA-bd_OB-fold"/>
</dbReference>
<dbReference type="STRING" id="1938817.SAMN06296008_11743"/>
<dbReference type="Gene3D" id="3.40.710.10">
    <property type="entry name" value="DD-peptidase/beta-lactamase superfamily"/>
    <property type="match status" value="2"/>
</dbReference>
<dbReference type="InterPro" id="IPR001460">
    <property type="entry name" value="PCN-bd_Tpept"/>
</dbReference>
<comment type="similarity">
    <text evidence="3">In the C-terminal section; belongs to the transpeptidase family.</text>
</comment>
<dbReference type="GO" id="GO:0046677">
    <property type="term" value="P:response to antibiotic"/>
    <property type="evidence" value="ECO:0007669"/>
    <property type="project" value="UniProtKB-KW"/>
</dbReference>
<dbReference type="InterPro" id="IPR012338">
    <property type="entry name" value="Beta-lactam/transpept-like"/>
</dbReference>
<evidence type="ECO:0000256" key="11">
    <source>
        <dbReference type="ARBA" id="ARBA00022676"/>
    </source>
</evidence>
<dbReference type="EMBL" id="FWXJ01000017">
    <property type="protein sequence ID" value="SMC78506.1"/>
    <property type="molecule type" value="Genomic_DNA"/>
</dbReference>
<evidence type="ECO:0000256" key="20">
    <source>
        <dbReference type="ARBA" id="ARBA00023251"/>
    </source>
</evidence>
<dbReference type="FunFam" id="1.10.3810.10:FF:000003">
    <property type="entry name" value="Penicillin-binding protein 1a"/>
    <property type="match status" value="1"/>
</dbReference>
<dbReference type="UniPathway" id="UPA00219"/>
<dbReference type="InterPro" id="IPR031376">
    <property type="entry name" value="PCB_OB"/>
</dbReference>